<evidence type="ECO:0000256" key="1">
    <source>
        <dbReference type="SAM" id="MobiDB-lite"/>
    </source>
</evidence>
<dbReference type="EMBL" id="OX597818">
    <property type="protein sequence ID" value="CAI9722619.1"/>
    <property type="molecule type" value="Genomic_DNA"/>
</dbReference>
<sequence length="100" mass="11315">MTAEETKSIYYIYKAQKRDYISNNGEASAQRDLDPVASVVYENNKVPVINLPDLRMERNFEAKSGSPTSNQNLPLHSFITPESSPKSSNVEEENQEMMIS</sequence>
<gene>
    <name evidence="2" type="ORF">OCTVUL_1B011041</name>
</gene>
<keyword evidence="3" id="KW-1185">Reference proteome</keyword>
<protein>
    <submittedName>
        <fullName evidence="2">Uncharacterized protein</fullName>
    </submittedName>
</protein>
<reference evidence="2" key="1">
    <citation type="submission" date="2023-08" db="EMBL/GenBank/DDBJ databases">
        <authorList>
            <person name="Alioto T."/>
            <person name="Alioto T."/>
            <person name="Gomez Garrido J."/>
        </authorList>
    </citation>
    <scope>NUCLEOTIDE SEQUENCE</scope>
</reference>
<dbReference type="Proteomes" id="UP001162480">
    <property type="component" value="Chromosome 5"/>
</dbReference>
<feature type="region of interest" description="Disordered" evidence="1">
    <location>
        <begin position="61"/>
        <end position="100"/>
    </location>
</feature>
<evidence type="ECO:0000313" key="2">
    <source>
        <dbReference type="EMBL" id="CAI9722619.1"/>
    </source>
</evidence>
<name>A0AA36AV25_OCTVU</name>
<feature type="compositionally biased region" description="Polar residues" evidence="1">
    <location>
        <begin position="65"/>
        <end position="88"/>
    </location>
</feature>
<proteinExistence type="predicted"/>
<evidence type="ECO:0000313" key="3">
    <source>
        <dbReference type="Proteomes" id="UP001162480"/>
    </source>
</evidence>
<accession>A0AA36AV25</accession>
<organism evidence="2 3">
    <name type="scientific">Octopus vulgaris</name>
    <name type="common">Common octopus</name>
    <dbReference type="NCBI Taxonomy" id="6645"/>
    <lineage>
        <taxon>Eukaryota</taxon>
        <taxon>Metazoa</taxon>
        <taxon>Spiralia</taxon>
        <taxon>Lophotrochozoa</taxon>
        <taxon>Mollusca</taxon>
        <taxon>Cephalopoda</taxon>
        <taxon>Coleoidea</taxon>
        <taxon>Octopodiformes</taxon>
        <taxon>Octopoda</taxon>
        <taxon>Incirrata</taxon>
        <taxon>Octopodidae</taxon>
        <taxon>Octopus</taxon>
    </lineage>
</organism>
<dbReference type="AlphaFoldDB" id="A0AA36AV25"/>
<feature type="compositionally biased region" description="Acidic residues" evidence="1">
    <location>
        <begin position="90"/>
        <end position="100"/>
    </location>
</feature>